<dbReference type="PROSITE" id="PS50088">
    <property type="entry name" value="ANK_REPEAT"/>
    <property type="match status" value="8"/>
</dbReference>
<dbReference type="VEuPathDB" id="FungiDB:SI65_07173"/>
<protein>
    <submittedName>
        <fullName evidence="4">Uncharacterized protein</fullName>
    </submittedName>
</protein>
<dbReference type="InterPro" id="IPR002110">
    <property type="entry name" value="Ankyrin_rpt"/>
</dbReference>
<keyword evidence="5" id="KW-1185">Reference proteome</keyword>
<evidence type="ECO:0000256" key="2">
    <source>
        <dbReference type="ARBA" id="ARBA00023043"/>
    </source>
</evidence>
<dbReference type="OrthoDB" id="4446432at2759"/>
<evidence type="ECO:0000313" key="5">
    <source>
        <dbReference type="Proteomes" id="UP000094569"/>
    </source>
</evidence>
<dbReference type="SUPFAM" id="SSF48403">
    <property type="entry name" value="Ankyrin repeat"/>
    <property type="match status" value="1"/>
</dbReference>
<dbReference type="STRING" id="573508.A0A1E3B9E1"/>
<dbReference type="PROSITE" id="PS50297">
    <property type="entry name" value="ANK_REP_REGION"/>
    <property type="match status" value="6"/>
</dbReference>
<gene>
    <name evidence="4" type="ORF">SI65_07173</name>
</gene>
<dbReference type="InterPro" id="IPR036770">
    <property type="entry name" value="Ankyrin_rpt-contain_sf"/>
</dbReference>
<feature type="repeat" description="ANK" evidence="3">
    <location>
        <begin position="176"/>
        <end position="205"/>
    </location>
</feature>
<dbReference type="PANTHER" id="PTHR24126">
    <property type="entry name" value="ANKYRIN REPEAT, PH AND SEC7 DOMAIN CONTAINING PROTEIN SECG-RELATED"/>
    <property type="match status" value="1"/>
</dbReference>
<dbReference type="Gene3D" id="1.25.40.20">
    <property type="entry name" value="Ankyrin repeat-containing domain"/>
    <property type="match status" value="5"/>
</dbReference>
<name>A0A1E3B9E1_ASPCR</name>
<dbReference type="Pfam" id="PF13857">
    <property type="entry name" value="Ank_5"/>
    <property type="match status" value="1"/>
</dbReference>
<evidence type="ECO:0000313" key="4">
    <source>
        <dbReference type="EMBL" id="ODM17498.1"/>
    </source>
</evidence>
<feature type="repeat" description="ANK" evidence="3">
    <location>
        <begin position="206"/>
        <end position="238"/>
    </location>
</feature>
<sequence length="452" mass="48826">MANLDPELTEKLCQLFADPSSNWDKVLISLVSNDNANLHLVEEVVKQLSKSQINECDDKGRTALAIAAANRGRELVVSLLLDHHASDQHRFSPCTRRSVKAKTKSGGTALHLACANGHVDAAGVLLHCGAEVNVFGDDNYTPLKGPARSGSAEVVELLIKHGAEVDKVRGNGCICTPLIMAAHEGHVDVMRILLDNHAAIDRPGDYHGTALYRACQEGHEGAVELLLSRKANLEARGDDDEWTPLITATDWGYEGIVRLLLKSGANVDAVDKDGWSSLFLASKCGHEGGVTPLATASMQGFLTIAESLLERYAEVNIIDEEGTSPLTRASYYGNLNTATLLLKHGAKITMSDNNGRTSLHSASHQGYDALVKLFLDHNAPVNATDNSGWTPLHMASSNSPADVEVKELPESEELKEIYLQSQETRIASAQYDQVVELLLKANANVKMKTDKG</sequence>
<feature type="repeat" description="ANK" evidence="3">
    <location>
        <begin position="105"/>
        <end position="137"/>
    </location>
</feature>
<feature type="repeat" description="ANK" evidence="3">
    <location>
        <begin position="321"/>
        <end position="353"/>
    </location>
</feature>
<keyword evidence="1" id="KW-0677">Repeat</keyword>
<feature type="repeat" description="ANK" evidence="3">
    <location>
        <begin position="240"/>
        <end position="272"/>
    </location>
</feature>
<comment type="caution">
    <text evidence="4">The sequence shown here is derived from an EMBL/GenBank/DDBJ whole genome shotgun (WGS) entry which is preliminary data.</text>
</comment>
<feature type="repeat" description="ANK" evidence="3">
    <location>
        <begin position="288"/>
        <end position="320"/>
    </location>
</feature>
<dbReference type="PANTHER" id="PTHR24126:SF68">
    <property type="entry name" value="ANKYRIN REPEAT AND SOCS BOX CONTAINING 18"/>
    <property type="match status" value="1"/>
</dbReference>
<feature type="repeat" description="ANK" evidence="3">
    <location>
        <begin position="138"/>
        <end position="170"/>
    </location>
</feature>
<dbReference type="Pfam" id="PF12796">
    <property type="entry name" value="Ank_2"/>
    <property type="match status" value="3"/>
</dbReference>
<accession>A0A1E3B9E1</accession>
<evidence type="ECO:0000256" key="1">
    <source>
        <dbReference type="ARBA" id="ARBA00022737"/>
    </source>
</evidence>
<dbReference type="EMBL" id="JXNT01000008">
    <property type="protein sequence ID" value="ODM17498.1"/>
    <property type="molecule type" value="Genomic_DNA"/>
</dbReference>
<dbReference type="Proteomes" id="UP000094569">
    <property type="component" value="Unassembled WGS sequence"/>
</dbReference>
<reference evidence="4 5" key="1">
    <citation type="journal article" date="2016" name="BMC Genomics">
        <title>Comparative genomic and transcriptomic analyses of the Fuzhuan brick tea-fermentation fungus Aspergillus cristatus.</title>
        <authorList>
            <person name="Ge Y."/>
            <person name="Wang Y."/>
            <person name="Liu Y."/>
            <person name="Tan Y."/>
            <person name="Ren X."/>
            <person name="Zhang X."/>
            <person name="Hyde K.D."/>
            <person name="Liu Y."/>
            <person name="Liu Z."/>
        </authorList>
    </citation>
    <scope>NUCLEOTIDE SEQUENCE [LARGE SCALE GENOMIC DNA]</scope>
    <source>
        <strain evidence="4 5">GZAAS20.1005</strain>
    </source>
</reference>
<feature type="repeat" description="ANK" evidence="3">
    <location>
        <begin position="354"/>
        <end position="386"/>
    </location>
</feature>
<proteinExistence type="predicted"/>
<dbReference type="AlphaFoldDB" id="A0A1E3B9E1"/>
<keyword evidence="2 3" id="KW-0040">ANK repeat</keyword>
<dbReference type="SMART" id="SM00248">
    <property type="entry name" value="ANK"/>
    <property type="match status" value="10"/>
</dbReference>
<organism evidence="4 5">
    <name type="scientific">Aspergillus cristatus</name>
    <name type="common">Chinese Fuzhuan brick tea-fermentation fungus</name>
    <name type="synonym">Eurotium cristatum</name>
    <dbReference type="NCBI Taxonomy" id="573508"/>
    <lineage>
        <taxon>Eukaryota</taxon>
        <taxon>Fungi</taxon>
        <taxon>Dikarya</taxon>
        <taxon>Ascomycota</taxon>
        <taxon>Pezizomycotina</taxon>
        <taxon>Eurotiomycetes</taxon>
        <taxon>Eurotiomycetidae</taxon>
        <taxon>Eurotiales</taxon>
        <taxon>Aspergillaceae</taxon>
        <taxon>Aspergillus</taxon>
        <taxon>Aspergillus subgen. Aspergillus</taxon>
    </lineage>
</organism>
<dbReference type="PRINTS" id="PR01415">
    <property type="entry name" value="ANKYRIN"/>
</dbReference>
<evidence type="ECO:0000256" key="3">
    <source>
        <dbReference type="PROSITE-ProRule" id="PRU00023"/>
    </source>
</evidence>